<gene>
    <name evidence="1" type="ORF">SBF1_2360018</name>
</gene>
<protein>
    <submittedName>
        <fullName evidence="1">Uncharacterized protein</fullName>
    </submittedName>
</protein>
<evidence type="ECO:0000313" key="1">
    <source>
        <dbReference type="EMBL" id="SPF40844.1"/>
    </source>
</evidence>
<dbReference type="AlphaFoldDB" id="A0A2U3KMG7"/>
<name>A0A2U3KMG7_9FIRM</name>
<accession>A0A2U3KMG7</accession>
<evidence type="ECO:0000313" key="2">
    <source>
        <dbReference type="Proteomes" id="UP000238916"/>
    </source>
</evidence>
<dbReference type="PROSITE" id="PS51257">
    <property type="entry name" value="PROKAR_LIPOPROTEIN"/>
    <property type="match status" value="1"/>
</dbReference>
<sequence>MPERILNGLALLFSCVRMMRVYIEVTSTHVETFKVVFKCSLICILCKGIIGRIYY</sequence>
<organism evidence="1 2">
    <name type="scientific">Candidatus Desulfosporosinus infrequens</name>
    <dbReference type="NCBI Taxonomy" id="2043169"/>
    <lineage>
        <taxon>Bacteria</taxon>
        <taxon>Bacillati</taxon>
        <taxon>Bacillota</taxon>
        <taxon>Clostridia</taxon>
        <taxon>Eubacteriales</taxon>
        <taxon>Desulfitobacteriaceae</taxon>
        <taxon>Desulfosporosinus</taxon>
    </lineage>
</organism>
<reference evidence="2" key="1">
    <citation type="submission" date="2018-02" db="EMBL/GenBank/DDBJ databases">
        <authorList>
            <person name="Hausmann B."/>
        </authorList>
    </citation>
    <scope>NUCLEOTIDE SEQUENCE [LARGE SCALE GENOMIC DNA]</scope>
    <source>
        <strain evidence="2">Peat soil MAG SbF1</strain>
    </source>
</reference>
<dbReference type="EMBL" id="OMOF01000153">
    <property type="protein sequence ID" value="SPF40844.1"/>
    <property type="molecule type" value="Genomic_DNA"/>
</dbReference>
<dbReference type="Proteomes" id="UP000238916">
    <property type="component" value="Unassembled WGS sequence"/>
</dbReference>
<proteinExistence type="predicted"/>